<dbReference type="Proteomes" id="UP000190198">
    <property type="component" value="Unassembled WGS sequence"/>
</dbReference>
<gene>
    <name evidence="4" type="ORF">BOW52_09150</name>
</gene>
<reference evidence="4 5" key="1">
    <citation type="submission" date="2016-11" db="EMBL/GenBank/DDBJ databases">
        <title>Mixed transmission modes and dynamic genome evolution in an obligate animal-bacterial symbiosis.</title>
        <authorList>
            <person name="Russell S.L."/>
            <person name="Corbett-Detig R.B."/>
            <person name="Cavanaugh C.M."/>
        </authorList>
    </citation>
    <scope>NUCLEOTIDE SEQUENCE [LARGE SCALE GENOMIC DNA]</scope>
    <source>
        <strain evidence="4">Sp-SM6</strain>
    </source>
</reference>
<dbReference type="PANTHER" id="PTHR35936:SF32">
    <property type="entry name" value="MEMBRANE-BOUND LYTIC MUREIN TRANSGLYCOSYLASE F"/>
    <property type="match status" value="1"/>
</dbReference>
<dbReference type="InterPro" id="IPR001638">
    <property type="entry name" value="Solute-binding_3/MltF_N"/>
</dbReference>
<dbReference type="PANTHER" id="PTHR35936">
    <property type="entry name" value="MEMBRANE-BOUND LYTIC MUREIN TRANSGLYCOSYLASE F"/>
    <property type="match status" value="1"/>
</dbReference>
<evidence type="ECO:0000313" key="5">
    <source>
        <dbReference type="Proteomes" id="UP000190198"/>
    </source>
</evidence>
<dbReference type="AlphaFoldDB" id="A0A1T2KZ93"/>
<evidence type="ECO:0000313" key="4">
    <source>
        <dbReference type="EMBL" id="OOZ38163.1"/>
    </source>
</evidence>
<evidence type="ECO:0000256" key="2">
    <source>
        <dbReference type="ARBA" id="ARBA00022729"/>
    </source>
</evidence>
<dbReference type="RefSeq" id="WP_078477450.1">
    <property type="nucleotide sequence ID" value="NZ_MPRK01000210.1"/>
</dbReference>
<evidence type="ECO:0000256" key="1">
    <source>
        <dbReference type="ARBA" id="ARBA00010333"/>
    </source>
</evidence>
<protein>
    <recommendedName>
        <fullName evidence="3">Solute-binding protein family 3/N-terminal domain-containing protein</fullName>
    </recommendedName>
</protein>
<accession>A0A1T2KZ93</accession>
<organism evidence="4 5">
    <name type="scientific">Solemya elarraichensis gill symbiont</name>
    <dbReference type="NCBI Taxonomy" id="1918949"/>
    <lineage>
        <taxon>Bacteria</taxon>
        <taxon>Pseudomonadati</taxon>
        <taxon>Pseudomonadota</taxon>
        <taxon>Gammaproteobacteria</taxon>
        <taxon>sulfur-oxidizing symbionts</taxon>
    </lineage>
</organism>
<dbReference type="CDD" id="cd01007">
    <property type="entry name" value="PBP2_BvgS_HisK_like"/>
    <property type="match status" value="2"/>
</dbReference>
<keyword evidence="5" id="KW-1185">Reference proteome</keyword>
<feature type="domain" description="Solute-binding protein family 3/N-terminal" evidence="3">
    <location>
        <begin position="59"/>
        <end position="281"/>
    </location>
</feature>
<dbReference type="OrthoDB" id="9768183at2"/>
<comment type="caution">
    <text evidence="4">The sequence shown here is derived from an EMBL/GenBank/DDBJ whole genome shotgun (WGS) entry which is preliminary data.</text>
</comment>
<dbReference type="SUPFAM" id="SSF53850">
    <property type="entry name" value="Periplasmic binding protein-like II"/>
    <property type="match status" value="2"/>
</dbReference>
<evidence type="ECO:0000259" key="3">
    <source>
        <dbReference type="SMART" id="SM00062"/>
    </source>
</evidence>
<keyword evidence="2" id="KW-0732">Signal</keyword>
<proteinExistence type="inferred from homology"/>
<comment type="similarity">
    <text evidence="1">Belongs to the bacterial solute-binding protein 3 family.</text>
</comment>
<name>A0A1T2KZ93_9GAMM</name>
<sequence>MMPTHSKCTPHTGKFFLLIVTLYLGLISIWPVAGLSASNENVTVQLTAEESTWLEANRVIRVAGDINWPPFNIAKDGIPKGYSIDYMGMLAKKTVLKIDDVTGPNWNEFLEMMKEGSLDVMLDIVETPERQEYLLFTPAYLKNPNAILSRSESPYKNLEELYGKTVAIIKGSFYEEILERDFPQINILALADTFETIKAVSFLEADAAFGETAAIRHLMKKHLTTGLVISGELEMGDPELALLHIATRKELPHLASILSKGMAAITQEEKQAIHMLWVTEEDKVDSVNQVIDLSEAEKQWLKQHPTISVVDDFAWPPFSCLDDNGNMAGLASSYIRLFGERLGVEFRPKFGRSWDQALDEVKSRQSDTVPLLIPTKERETFLSFTKPVISFPLILATRFDSSFIDGLSDLAGKRVGVVDGYLNDKRLEEGYPAIEVVLYGSVAEGLEAVDQGVIDAFAASLGVVVYESNRLGLD</sequence>
<dbReference type="EMBL" id="MPRK01000210">
    <property type="protein sequence ID" value="OOZ38163.1"/>
    <property type="molecule type" value="Genomic_DNA"/>
</dbReference>
<dbReference type="Gene3D" id="3.40.190.10">
    <property type="entry name" value="Periplasmic binding protein-like II"/>
    <property type="match status" value="4"/>
</dbReference>
<dbReference type="SMART" id="SM00062">
    <property type="entry name" value="PBPb"/>
    <property type="match status" value="1"/>
</dbReference>
<dbReference type="Pfam" id="PF00497">
    <property type="entry name" value="SBP_bac_3"/>
    <property type="match status" value="2"/>
</dbReference>